<dbReference type="EMBL" id="CP157390">
    <property type="protein sequence ID" value="XBM48378.1"/>
    <property type="molecule type" value="Genomic_DNA"/>
</dbReference>
<dbReference type="InterPro" id="IPR036388">
    <property type="entry name" value="WH-like_DNA-bd_sf"/>
</dbReference>
<evidence type="ECO:0000313" key="1">
    <source>
        <dbReference type="EMBL" id="XBM48378.1"/>
    </source>
</evidence>
<reference evidence="1" key="1">
    <citation type="submission" date="2024-05" db="EMBL/GenBank/DDBJ databases">
        <title>The Natural Products Discovery Center: Release of the First 8490 Sequenced Strains for Exploring Actinobacteria Biosynthetic Diversity.</title>
        <authorList>
            <person name="Kalkreuter E."/>
            <person name="Kautsar S.A."/>
            <person name="Yang D."/>
            <person name="Bader C.D."/>
            <person name="Teijaro C.N."/>
            <person name="Fluegel L."/>
            <person name="Davis C.M."/>
            <person name="Simpson J.R."/>
            <person name="Lauterbach L."/>
            <person name="Steele A.D."/>
            <person name="Gui C."/>
            <person name="Meng S."/>
            <person name="Li G."/>
            <person name="Viehrig K."/>
            <person name="Ye F."/>
            <person name="Su P."/>
            <person name="Kiefer A.F."/>
            <person name="Nichols A."/>
            <person name="Cepeda A.J."/>
            <person name="Yan W."/>
            <person name="Fan B."/>
            <person name="Jiang Y."/>
            <person name="Adhikari A."/>
            <person name="Zheng C.-J."/>
            <person name="Schuster L."/>
            <person name="Cowan T.M."/>
            <person name="Smanski M.J."/>
            <person name="Chevrette M.G."/>
            <person name="de Carvalho L.P.S."/>
            <person name="Shen B."/>
        </authorList>
    </citation>
    <scope>NUCLEOTIDE SEQUENCE</scope>
    <source>
        <strain evidence="1">NPDC080035</strain>
    </source>
</reference>
<accession>A0AAU7GE84</accession>
<dbReference type="AlphaFoldDB" id="A0AAU7GE84"/>
<proteinExistence type="predicted"/>
<dbReference type="Gene3D" id="1.10.10.10">
    <property type="entry name" value="Winged helix-like DNA-binding domain superfamily/Winged helix DNA-binding domain"/>
    <property type="match status" value="1"/>
</dbReference>
<gene>
    <name evidence="1" type="ORF">AAME72_00630</name>
</gene>
<protein>
    <submittedName>
        <fullName evidence="1">Helix-turn-helix domain-containing protein</fullName>
    </submittedName>
</protein>
<dbReference type="RefSeq" id="WP_348788329.1">
    <property type="nucleotide sequence ID" value="NZ_CP157390.1"/>
</dbReference>
<dbReference type="Pfam" id="PF13384">
    <property type="entry name" value="HTH_23"/>
    <property type="match status" value="1"/>
</dbReference>
<name>A0AAU7GE84_9MICO</name>
<sequence>MTPPTSTPDPLGGPADGLAAVIALRELADRLEDAEVERALREGWTWSQIADALGITRQAVHKKHLRRVAAAGVVLRRRNV</sequence>
<organism evidence="1">
    <name type="scientific">Leifsonia sp. NPDC080035</name>
    <dbReference type="NCBI Taxonomy" id="3143936"/>
    <lineage>
        <taxon>Bacteria</taxon>
        <taxon>Bacillati</taxon>
        <taxon>Actinomycetota</taxon>
        <taxon>Actinomycetes</taxon>
        <taxon>Micrococcales</taxon>
        <taxon>Microbacteriaceae</taxon>
        <taxon>Leifsonia</taxon>
    </lineage>
</organism>